<name>A0A2T0WNN1_9RHOB</name>
<organism evidence="1 2">
    <name type="scientific">Donghicola tyrosinivorans</name>
    <dbReference type="NCBI Taxonomy" id="1652492"/>
    <lineage>
        <taxon>Bacteria</taxon>
        <taxon>Pseudomonadati</taxon>
        <taxon>Pseudomonadota</taxon>
        <taxon>Alphaproteobacteria</taxon>
        <taxon>Rhodobacterales</taxon>
        <taxon>Roseobacteraceae</taxon>
        <taxon>Donghicola</taxon>
    </lineage>
</organism>
<dbReference type="AlphaFoldDB" id="A0A2T0WNN1"/>
<evidence type="ECO:0000313" key="2">
    <source>
        <dbReference type="Proteomes" id="UP000238392"/>
    </source>
</evidence>
<evidence type="ECO:0000313" key="1">
    <source>
        <dbReference type="EMBL" id="PRY88313.1"/>
    </source>
</evidence>
<dbReference type="Proteomes" id="UP000238392">
    <property type="component" value="Unassembled WGS sequence"/>
</dbReference>
<keyword evidence="2" id="KW-1185">Reference proteome</keyword>
<protein>
    <submittedName>
        <fullName evidence="1">Uncharacterized protein DUF2783</fullName>
    </submittedName>
</protein>
<gene>
    <name evidence="1" type="ORF">CLV74_108118</name>
</gene>
<dbReference type="Pfam" id="PF10932">
    <property type="entry name" value="DUF2783"/>
    <property type="match status" value="1"/>
</dbReference>
<accession>A0A2T0WNN1</accession>
<dbReference type="EMBL" id="PVTQ01000008">
    <property type="protein sequence ID" value="PRY88313.1"/>
    <property type="molecule type" value="Genomic_DNA"/>
</dbReference>
<proteinExistence type="predicted"/>
<sequence>MADLITRPNMPDPDRFYADLIKAYEALDEDATSSFSARLILLLTNHIGDPDVISQAVEEAARTHLVEE</sequence>
<dbReference type="InterPro" id="IPR021233">
    <property type="entry name" value="DUF2783"/>
</dbReference>
<dbReference type="RefSeq" id="WP_106265381.1">
    <property type="nucleotide sequence ID" value="NZ_PVTQ01000008.1"/>
</dbReference>
<dbReference type="OrthoDB" id="8420594at2"/>
<comment type="caution">
    <text evidence="1">The sequence shown here is derived from an EMBL/GenBank/DDBJ whole genome shotgun (WGS) entry which is preliminary data.</text>
</comment>
<reference evidence="1 2" key="1">
    <citation type="submission" date="2018-03" db="EMBL/GenBank/DDBJ databases">
        <title>Genomic Encyclopedia of Archaeal and Bacterial Type Strains, Phase II (KMG-II): from individual species to whole genera.</title>
        <authorList>
            <person name="Goeker M."/>
        </authorList>
    </citation>
    <scope>NUCLEOTIDE SEQUENCE [LARGE SCALE GENOMIC DNA]</scope>
    <source>
        <strain evidence="1 2">DSM 100212</strain>
    </source>
</reference>